<dbReference type="AlphaFoldDB" id="A0A8J4HBJ8"/>
<gene>
    <name evidence="2" type="ORF">ENY07_09545</name>
</gene>
<evidence type="ECO:0000313" key="2">
    <source>
        <dbReference type="EMBL" id="HGC43444.1"/>
    </source>
</evidence>
<organism evidence="2">
    <name type="scientific">Acidicaldus sp</name>
    <dbReference type="NCBI Taxonomy" id="1872105"/>
    <lineage>
        <taxon>Bacteria</taxon>
        <taxon>Pseudomonadati</taxon>
        <taxon>Pseudomonadota</taxon>
        <taxon>Alphaproteobacteria</taxon>
        <taxon>Acetobacterales</taxon>
        <taxon>Acetobacteraceae</taxon>
        <taxon>Acidicaldus</taxon>
    </lineage>
</organism>
<keyword evidence="1" id="KW-0732">Signal</keyword>
<protein>
    <submittedName>
        <fullName evidence="2">Uncharacterized protein</fullName>
    </submittedName>
</protein>
<feature type="signal peptide" evidence="1">
    <location>
        <begin position="1"/>
        <end position="23"/>
    </location>
</feature>
<accession>A0A8J4HBJ8</accession>
<comment type="caution">
    <text evidence="2">The sequence shown here is derived from an EMBL/GenBank/DDBJ whole genome shotgun (WGS) entry which is preliminary data.</text>
</comment>
<name>A0A8J4HBJ8_9PROT</name>
<feature type="chain" id="PRO_5035166833" evidence="1">
    <location>
        <begin position="24"/>
        <end position="232"/>
    </location>
</feature>
<dbReference type="EMBL" id="DTQM01000185">
    <property type="protein sequence ID" value="HGC43444.1"/>
    <property type="molecule type" value="Genomic_DNA"/>
</dbReference>
<proteinExistence type="predicted"/>
<evidence type="ECO:0000256" key="1">
    <source>
        <dbReference type="SAM" id="SignalP"/>
    </source>
</evidence>
<sequence>MRLLSRRALFAAPLALAPTAAGAQPSAVQINPAGPPCLLTTAVVGERFRITFAGWPLPIELPARRARLLAAFPLAGREVLAAAFAGDRSPAEAAEHGRLDLVALIGSDGAALRVLGVEMLSWQGPGGASFDTMLDAPGHGVALRLARVATPPERATRSFHLIWSDYLAWRQGGPLADAAPRPPRPGTWQAALARIRGQVAALLVPPCTTLTLNLLAPTGLLDPQAEIVAPPG</sequence>
<reference evidence="2" key="1">
    <citation type="journal article" date="2020" name="mSystems">
        <title>Genome- and Community-Level Interaction Insights into Carbon Utilization and Element Cycling Functions of Hydrothermarchaeota in Hydrothermal Sediment.</title>
        <authorList>
            <person name="Zhou Z."/>
            <person name="Liu Y."/>
            <person name="Xu W."/>
            <person name="Pan J."/>
            <person name="Luo Z.H."/>
            <person name="Li M."/>
        </authorList>
    </citation>
    <scope>NUCLEOTIDE SEQUENCE</scope>
    <source>
        <strain evidence="2">SpSt-997</strain>
    </source>
</reference>